<evidence type="ECO:0000313" key="3">
    <source>
        <dbReference type="Proteomes" id="UP001358614"/>
    </source>
</evidence>
<dbReference type="Proteomes" id="UP001358614">
    <property type="component" value="Chromosome 1"/>
</dbReference>
<keyword evidence="3" id="KW-1185">Reference proteome</keyword>
<evidence type="ECO:0008006" key="4">
    <source>
        <dbReference type="Google" id="ProtNLM"/>
    </source>
</evidence>
<evidence type="ECO:0000313" key="2">
    <source>
        <dbReference type="EMBL" id="WWD03877.1"/>
    </source>
</evidence>
<dbReference type="KEGG" id="ker:91100737"/>
<evidence type="ECO:0000256" key="1">
    <source>
        <dbReference type="SAM" id="SignalP"/>
    </source>
</evidence>
<accession>A0AAX4KDX6</accession>
<gene>
    <name evidence="2" type="ORF">V865_001933</name>
</gene>
<feature type="chain" id="PRO_5043814035" description="WSC domain-containing protein" evidence="1">
    <location>
        <begin position="26"/>
        <end position="134"/>
    </location>
</feature>
<name>A0AAX4KDX6_9TREE</name>
<organism evidence="2 3">
    <name type="scientific">Kwoniella europaea PYCC6329</name>
    <dbReference type="NCBI Taxonomy" id="1423913"/>
    <lineage>
        <taxon>Eukaryota</taxon>
        <taxon>Fungi</taxon>
        <taxon>Dikarya</taxon>
        <taxon>Basidiomycota</taxon>
        <taxon>Agaricomycotina</taxon>
        <taxon>Tremellomycetes</taxon>
        <taxon>Tremellales</taxon>
        <taxon>Cryptococcaceae</taxon>
        <taxon>Kwoniella</taxon>
    </lineage>
</organism>
<dbReference type="GeneID" id="91100737"/>
<sequence>MLSSNSFTLFSILILSSSFSLTAKAQSAGNPAFVGCVDDQYFPDDSFDVGQFNDPISCAQACFGQPEQFIYSTWTLVPQDINRCYCSNTFPESDLIQAGIDSVGGCDAETQSYIHITSSTFDLSLPLNNASHHV</sequence>
<dbReference type="EMBL" id="CP144089">
    <property type="protein sequence ID" value="WWD03877.1"/>
    <property type="molecule type" value="Genomic_DNA"/>
</dbReference>
<feature type="signal peptide" evidence="1">
    <location>
        <begin position="1"/>
        <end position="25"/>
    </location>
</feature>
<protein>
    <recommendedName>
        <fullName evidence="4">WSC domain-containing protein</fullName>
    </recommendedName>
</protein>
<dbReference type="RefSeq" id="XP_066081844.1">
    <property type="nucleotide sequence ID" value="XM_066225747.1"/>
</dbReference>
<reference evidence="2 3" key="1">
    <citation type="submission" date="2024-01" db="EMBL/GenBank/DDBJ databases">
        <title>Comparative genomics of Cryptococcus and Kwoniella reveals pathogenesis evolution and contrasting modes of karyotype evolution via chromosome fusion or intercentromeric recombination.</title>
        <authorList>
            <person name="Coelho M.A."/>
            <person name="David-Palma M."/>
            <person name="Shea T."/>
            <person name="Bowers K."/>
            <person name="McGinley-Smith S."/>
            <person name="Mohammad A.W."/>
            <person name="Gnirke A."/>
            <person name="Yurkov A.M."/>
            <person name="Nowrousian M."/>
            <person name="Sun S."/>
            <person name="Cuomo C.A."/>
            <person name="Heitman J."/>
        </authorList>
    </citation>
    <scope>NUCLEOTIDE SEQUENCE [LARGE SCALE GENOMIC DNA]</scope>
    <source>
        <strain evidence="2 3">PYCC6329</strain>
    </source>
</reference>
<dbReference type="AlphaFoldDB" id="A0AAX4KDX6"/>
<keyword evidence="1" id="KW-0732">Signal</keyword>
<proteinExistence type="predicted"/>